<evidence type="ECO:0000256" key="2">
    <source>
        <dbReference type="ARBA" id="ARBA00023136"/>
    </source>
</evidence>
<dbReference type="PANTHER" id="PTHR37042">
    <property type="entry name" value="OUTER MEMBRANE PROTEIN RV1973"/>
    <property type="match status" value="1"/>
</dbReference>
<evidence type="ECO:0000256" key="3">
    <source>
        <dbReference type="SAM" id="Phobius"/>
    </source>
</evidence>
<evidence type="ECO:0000313" key="5">
    <source>
        <dbReference type="Proteomes" id="UP001165074"/>
    </source>
</evidence>
<dbReference type="GO" id="GO:0016020">
    <property type="term" value="C:membrane"/>
    <property type="evidence" value="ECO:0007669"/>
    <property type="project" value="UniProtKB-SubCell"/>
</dbReference>
<protein>
    <submittedName>
        <fullName evidence="4">Membrane protein</fullName>
    </submittedName>
</protein>
<dbReference type="InterPro" id="IPR032710">
    <property type="entry name" value="NTF2-like_dom_sf"/>
</dbReference>
<dbReference type="RefSeq" id="WP_285578528.1">
    <property type="nucleotide sequence ID" value="NZ_BSTK01000011.1"/>
</dbReference>
<comment type="subcellular location">
    <subcellularLocation>
        <location evidence="1">Membrane</location>
    </subcellularLocation>
</comment>
<feature type="transmembrane region" description="Helical" evidence="3">
    <location>
        <begin position="30"/>
        <end position="49"/>
    </location>
</feature>
<proteinExistence type="predicted"/>
<evidence type="ECO:0000256" key="1">
    <source>
        <dbReference type="ARBA" id="ARBA00004370"/>
    </source>
</evidence>
<evidence type="ECO:0000313" key="4">
    <source>
        <dbReference type="EMBL" id="GLY88713.1"/>
    </source>
</evidence>
<dbReference type="AlphaFoldDB" id="A0A9W6S7W5"/>
<keyword evidence="5" id="KW-1185">Reference proteome</keyword>
<dbReference type="EMBL" id="BSTK01000011">
    <property type="protein sequence ID" value="GLY88713.1"/>
    <property type="molecule type" value="Genomic_DNA"/>
</dbReference>
<sequence>MPSLPFVIRRRTAEDDKAPKRTRERRVRRLPAVLGVVTVLLGGLAVWFADEASAVRDRAGAGNVALTDPARTSEVTGQVSDAVNALFSYDYTDAGRTQQAEASLLTGKAVGQYDTMIAQVRTQAPAQKLVLTTTVTDSAVEMLEGDRARLLVFADQRNTRTSGKQTTYAAAMLAVDAVRRDGRWKISNLDTLNVPR</sequence>
<name>A0A9W6S7W5_9ACTN</name>
<dbReference type="Proteomes" id="UP001165074">
    <property type="component" value="Unassembled WGS sequence"/>
</dbReference>
<reference evidence="4" key="1">
    <citation type="submission" date="2023-03" db="EMBL/GenBank/DDBJ databases">
        <title>Actinoallomurus iriomotensis NBRC 103684.</title>
        <authorList>
            <person name="Ichikawa N."/>
            <person name="Sato H."/>
            <person name="Tonouchi N."/>
        </authorList>
    </citation>
    <scope>NUCLEOTIDE SEQUENCE</scope>
    <source>
        <strain evidence="4">NBRC 103684</strain>
    </source>
</reference>
<dbReference type="SUPFAM" id="SSF54427">
    <property type="entry name" value="NTF2-like"/>
    <property type="match status" value="1"/>
</dbReference>
<organism evidence="4 5">
    <name type="scientific">Actinoallomurus iriomotensis</name>
    <dbReference type="NCBI Taxonomy" id="478107"/>
    <lineage>
        <taxon>Bacteria</taxon>
        <taxon>Bacillati</taxon>
        <taxon>Actinomycetota</taxon>
        <taxon>Actinomycetes</taxon>
        <taxon>Streptosporangiales</taxon>
        <taxon>Thermomonosporaceae</taxon>
        <taxon>Actinoallomurus</taxon>
    </lineage>
</organism>
<keyword evidence="2 3" id="KW-0472">Membrane</keyword>
<dbReference type="PANTHER" id="PTHR37042:SF4">
    <property type="entry name" value="OUTER MEMBRANE PROTEIN RV1973"/>
    <property type="match status" value="1"/>
</dbReference>
<keyword evidence="3" id="KW-1133">Transmembrane helix</keyword>
<keyword evidence="3" id="KW-0812">Transmembrane</keyword>
<gene>
    <name evidence="4" type="ORF">Airi02_066420</name>
</gene>
<dbReference type="Gene3D" id="3.10.450.50">
    <property type="match status" value="1"/>
</dbReference>
<accession>A0A9W6S7W5</accession>
<comment type="caution">
    <text evidence="4">The sequence shown here is derived from an EMBL/GenBank/DDBJ whole genome shotgun (WGS) entry which is preliminary data.</text>
</comment>